<sequence>MRISPTKDKIDKTRYRVSQMLHTPLVKIQSLAEVIGILVSNFPGVQYGPLHYRSLEKDKISALKKSHGNFDSTLALSPSSRSELIWWYDNISNAYCKIVHDEASHILICDASMSGWGALLGDKKVNGCWNDCQKSCHINYLELLAVQYALTSFCDTFSFTHVHVLSDSVTAVTYLNHMGGIKSNSCNDLVQSIWQWCINRNIWISASHIPGTENTEADLLSRDPTGNTEWMLNPTIFRTIVSLWGQPEIDLFASRINCQLHKYVSWQSDPSAFATDAFSISWKNIFFYAFLPFSLIGKCLRKIEMDQASGILVAPQWTTQTWYTRIMQLLVDQPILLQPHKDLLTLPFSKTNTHPLHKKLRLMVCRVSGKLCESDKFRQGLQKSYFPLRDQALESNTPALFTNGSFSVVKGVSIPFVLLST</sequence>
<name>A0A9Q1CDU4_HOLLE</name>
<dbReference type="InterPro" id="IPR012337">
    <property type="entry name" value="RNaseH-like_sf"/>
</dbReference>
<protein>
    <submittedName>
        <fullName evidence="1">Uncharacterized protein</fullName>
    </submittedName>
</protein>
<dbReference type="PANTHER" id="PTHR33050:SF7">
    <property type="entry name" value="RIBONUCLEASE H"/>
    <property type="match status" value="1"/>
</dbReference>
<reference evidence="1" key="1">
    <citation type="submission" date="2021-10" db="EMBL/GenBank/DDBJ databases">
        <title>Tropical sea cucumber genome reveals ecological adaptation and Cuvierian tubules defense mechanism.</title>
        <authorList>
            <person name="Chen T."/>
        </authorList>
    </citation>
    <scope>NUCLEOTIDE SEQUENCE</scope>
    <source>
        <strain evidence="1">Nanhai2018</strain>
        <tissue evidence="1">Muscle</tissue>
    </source>
</reference>
<proteinExistence type="predicted"/>
<evidence type="ECO:0000313" key="1">
    <source>
        <dbReference type="EMBL" id="KAJ8043511.1"/>
    </source>
</evidence>
<dbReference type="InterPro" id="IPR036397">
    <property type="entry name" value="RNaseH_sf"/>
</dbReference>
<dbReference type="PANTHER" id="PTHR33050">
    <property type="entry name" value="REVERSE TRANSCRIPTASE DOMAIN-CONTAINING PROTEIN"/>
    <property type="match status" value="1"/>
</dbReference>
<dbReference type="AlphaFoldDB" id="A0A9Q1CDU4"/>
<dbReference type="Gene3D" id="3.30.420.10">
    <property type="entry name" value="Ribonuclease H-like superfamily/Ribonuclease H"/>
    <property type="match status" value="1"/>
</dbReference>
<gene>
    <name evidence="1" type="ORF">HOLleu_10627</name>
</gene>
<dbReference type="GO" id="GO:0003676">
    <property type="term" value="F:nucleic acid binding"/>
    <property type="evidence" value="ECO:0007669"/>
    <property type="project" value="InterPro"/>
</dbReference>
<dbReference type="InterPro" id="IPR052055">
    <property type="entry name" value="Hepadnavirus_pol/RT"/>
</dbReference>
<accession>A0A9Q1CDU4</accession>
<organism evidence="1 2">
    <name type="scientific">Holothuria leucospilota</name>
    <name type="common">Black long sea cucumber</name>
    <name type="synonym">Mertensiothuria leucospilota</name>
    <dbReference type="NCBI Taxonomy" id="206669"/>
    <lineage>
        <taxon>Eukaryota</taxon>
        <taxon>Metazoa</taxon>
        <taxon>Echinodermata</taxon>
        <taxon>Eleutherozoa</taxon>
        <taxon>Echinozoa</taxon>
        <taxon>Holothuroidea</taxon>
        <taxon>Aspidochirotacea</taxon>
        <taxon>Aspidochirotida</taxon>
        <taxon>Holothuriidae</taxon>
        <taxon>Holothuria</taxon>
    </lineage>
</organism>
<dbReference type="SUPFAM" id="SSF53098">
    <property type="entry name" value="Ribonuclease H-like"/>
    <property type="match status" value="1"/>
</dbReference>
<dbReference type="OrthoDB" id="5987091at2759"/>
<evidence type="ECO:0000313" key="2">
    <source>
        <dbReference type="Proteomes" id="UP001152320"/>
    </source>
</evidence>
<comment type="caution">
    <text evidence="1">The sequence shown here is derived from an EMBL/GenBank/DDBJ whole genome shotgun (WGS) entry which is preliminary data.</text>
</comment>
<dbReference type="EMBL" id="JAIZAY010000004">
    <property type="protein sequence ID" value="KAJ8043511.1"/>
    <property type="molecule type" value="Genomic_DNA"/>
</dbReference>
<dbReference type="CDD" id="cd09275">
    <property type="entry name" value="RNase_HI_RT_DIRS1"/>
    <property type="match status" value="1"/>
</dbReference>
<keyword evidence="2" id="KW-1185">Reference proteome</keyword>
<dbReference type="Proteomes" id="UP001152320">
    <property type="component" value="Chromosome 4"/>
</dbReference>